<dbReference type="EMBL" id="CVQI01031446">
    <property type="protein sequence ID" value="CRK38421.1"/>
    <property type="molecule type" value="Genomic_DNA"/>
</dbReference>
<feature type="transmembrane region" description="Helical" evidence="7">
    <location>
        <begin position="150"/>
        <end position="171"/>
    </location>
</feature>
<comment type="subcellular location">
    <subcellularLocation>
        <location evidence="1">Membrane</location>
        <topology evidence="1">Multi-pass membrane protein</topology>
    </subcellularLocation>
</comment>
<evidence type="ECO:0000256" key="7">
    <source>
        <dbReference type="SAM" id="Phobius"/>
    </source>
</evidence>
<proteinExistence type="predicted"/>
<dbReference type="GO" id="GO:0006882">
    <property type="term" value="P:intracellular zinc ion homeostasis"/>
    <property type="evidence" value="ECO:0007669"/>
    <property type="project" value="TreeGrafter"/>
</dbReference>
<evidence type="ECO:0000256" key="1">
    <source>
        <dbReference type="ARBA" id="ARBA00004141"/>
    </source>
</evidence>
<dbReference type="AlphaFoldDB" id="A0A0G4MVQ4"/>
<feature type="binding site" evidence="5">
    <location>
        <position position="317"/>
    </location>
    <ligand>
        <name>Zn(2+)</name>
        <dbReference type="ChEBI" id="CHEBI:29105"/>
    </ligand>
</feature>
<organism evidence="8 9">
    <name type="scientific">Verticillium longisporum</name>
    <name type="common">Verticillium dahliae var. longisporum</name>
    <dbReference type="NCBI Taxonomy" id="100787"/>
    <lineage>
        <taxon>Eukaryota</taxon>
        <taxon>Fungi</taxon>
        <taxon>Dikarya</taxon>
        <taxon>Ascomycota</taxon>
        <taxon>Pezizomycotina</taxon>
        <taxon>Sordariomycetes</taxon>
        <taxon>Hypocreomycetidae</taxon>
        <taxon>Glomerellales</taxon>
        <taxon>Plectosphaerellaceae</taxon>
        <taxon>Verticillium</taxon>
    </lineage>
</organism>
<evidence type="ECO:0000313" key="8">
    <source>
        <dbReference type="EMBL" id="CRK38421.1"/>
    </source>
</evidence>
<dbReference type="Pfam" id="PF03006">
    <property type="entry name" value="HlyIII"/>
    <property type="match status" value="1"/>
</dbReference>
<gene>
    <name evidence="8" type="ORF">BN1723_015325</name>
</gene>
<evidence type="ECO:0000256" key="2">
    <source>
        <dbReference type="ARBA" id="ARBA00022692"/>
    </source>
</evidence>
<feature type="transmembrane region" description="Helical" evidence="7">
    <location>
        <begin position="117"/>
        <end position="138"/>
    </location>
</feature>
<dbReference type="GO" id="GO:0046872">
    <property type="term" value="F:metal ion binding"/>
    <property type="evidence" value="ECO:0007669"/>
    <property type="project" value="UniProtKB-KW"/>
</dbReference>
<keyword evidence="4 7" id="KW-0472">Membrane</keyword>
<name>A0A0G4MVQ4_VERLO</name>
<feature type="transmembrane region" description="Helical" evidence="7">
    <location>
        <begin position="281"/>
        <end position="298"/>
    </location>
</feature>
<dbReference type="PANTHER" id="PTHR20855:SF130">
    <property type="entry name" value="HAEMOLYSIN-III FAMILY PROTEIN"/>
    <property type="match status" value="1"/>
</dbReference>
<keyword evidence="5" id="KW-0479">Metal-binding</keyword>
<dbReference type="PANTHER" id="PTHR20855">
    <property type="entry name" value="ADIPOR/PROGESTIN RECEPTOR-RELATED"/>
    <property type="match status" value="1"/>
</dbReference>
<dbReference type="GO" id="GO:0038023">
    <property type="term" value="F:signaling receptor activity"/>
    <property type="evidence" value="ECO:0007669"/>
    <property type="project" value="TreeGrafter"/>
</dbReference>
<reference evidence="9" key="1">
    <citation type="submission" date="2015-05" db="EMBL/GenBank/DDBJ databases">
        <authorList>
            <person name="Fogelqvist Johan"/>
        </authorList>
    </citation>
    <scope>NUCLEOTIDE SEQUENCE [LARGE SCALE GENOMIC DNA]</scope>
</reference>
<evidence type="ECO:0000256" key="4">
    <source>
        <dbReference type="ARBA" id="ARBA00023136"/>
    </source>
</evidence>
<accession>A0A0G4MVQ4</accession>
<sequence>MVATSPLALLRRSSPACGEKDPRGPGAEHAASAAPYHGLEKSHHHHLDGQHSRDRYGFLAERKASETGLQPRLLRAADVPGWYAANGHILTGYRAVRPSTAACIASLTSLHNETANIWSHLVPALVALAGNYLVWAYFDTRFPGASWPDRAVFHVFLTGSVVCFGVSAAYHAMLCHSQAMHDLWLRMDYLAIVVQILGSFLSGIYMGFYCETRLRGVYWTMIGILSLLTCIVVLHPRLQSKEHRILRLGTFVATGLSGFAPIIHAATMFPYAQLDKQAGIRYYYLEGVFLLVGAYAYAIHFPEKWHPVKFDIWGASHQIFHCAVVLAAVAHFDGLWSAYTYNYDNPRCS</sequence>
<feature type="binding site" evidence="5">
    <location>
        <position position="321"/>
    </location>
    <ligand>
        <name>Zn(2+)</name>
        <dbReference type="ChEBI" id="CHEBI:29105"/>
    </ligand>
</feature>
<dbReference type="GO" id="GO:0016020">
    <property type="term" value="C:membrane"/>
    <property type="evidence" value="ECO:0007669"/>
    <property type="project" value="UniProtKB-SubCell"/>
</dbReference>
<protein>
    <submittedName>
        <fullName evidence="8">Uncharacterized protein</fullName>
    </submittedName>
</protein>
<keyword evidence="2 7" id="KW-0812">Transmembrane</keyword>
<evidence type="ECO:0000256" key="5">
    <source>
        <dbReference type="PIRSR" id="PIRSR604254-1"/>
    </source>
</evidence>
<keyword evidence="5" id="KW-0862">Zinc</keyword>
<evidence type="ECO:0000256" key="3">
    <source>
        <dbReference type="ARBA" id="ARBA00022989"/>
    </source>
</evidence>
<feature type="transmembrane region" description="Helical" evidence="7">
    <location>
        <begin position="183"/>
        <end position="205"/>
    </location>
</feature>
<keyword evidence="3 7" id="KW-1133">Transmembrane helix</keyword>
<feature type="transmembrane region" description="Helical" evidence="7">
    <location>
        <begin position="248"/>
        <end position="269"/>
    </location>
</feature>
<feature type="transmembrane region" description="Helical" evidence="7">
    <location>
        <begin position="319"/>
        <end position="339"/>
    </location>
</feature>
<dbReference type="Proteomes" id="UP000045706">
    <property type="component" value="Unassembled WGS sequence"/>
</dbReference>
<evidence type="ECO:0000256" key="6">
    <source>
        <dbReference type="SAM" id="MobiDB-lite"/>
    </source>
</evidence>
<evidence type="ECO:0000313" key="9">
    <source>
        <dbReference type="Proteomes" id="UP000045706"/>
    </source>
</evidence>
<feature type="binding site" evidence="5">
    <location>
        <position position="171"/>
    </location>
    <ligand>
        <name>Zn(2+)</name>
        <dbReference type="ChEBI" id="CHEBI:29105"/>
    </ligand>
</feature>
<dbReference type="InterPro" id="IPR004254">
    <property type="entry name" value="AdipoR/HlyIII-related"/>
</dbReference>
<feature type="region of interest" description="Disordered" evidence="6">
    <location>
        <begin position="11"/>
        <end position="32"/>
    </location>
</feature>
<feature type="transmembrane region" description="Helical" evidence="7">
    <location>
        <begin position="217"/>
        <end position="236"/>
    </location>
</feature>